<evidence type="ECO:0000313" key="3">
    <source>
        <dbReference type="Proteomes" id="UP000198596"/>
    </source>
</evidence>
<dbReference type="OrthoDB" id="7560678at2"/>
<dbReference type="InterPro" id="IPR050194">
    <property type="entry name" value="Glycosyltransferase_grp1"/>
</dbReference>
<dbReference type="PANTHER" id="PTHR45947:SF3">
    <property type="entry name" value="SULFOQUINOVOSYL TRANSFERASE SQD2"/>
    <property type="match status" value="1"/>
</dbReference>
<proteinExistence type="predicted"/>
<dbReference type="CDD" id="cd03801">
    <property type="entry name" value="GT4_PimA-like"/>
    <property type="match status" value="1"/>
</dbReference>
<dbReference type="InterPro" id="IPR001296">
    <property type="entry name" value="Glyco_trans_1"/>
</dbReference>
<feature type="domain" description="Glycosyl transferase family 1" evidence="1">
    <location>
        <begin position="296"/>
        <end position="396"/>
    </location>
</feature>
<keyword evidence="2" id="KW-0808">Transferase</keyword>
<dbReference type="RefSeq" id="WP_091203603.1">
    <property type="nucleotide sequence ID" value="NZ_FONQ01000003.1"/>
</dbReference>
<dbReference type="AlphaFoldDB" id="A0A1I2CL24"/>
<dbReference type="Pfam" id="PF00534">
    <property type="entry name" value="Glycos_transf_1"/>
    <property type="match status" value="1"/>
</dbReference>
<reference evidence="3" key="1">
    <citation type="submission" date="2016-10" db="EMBL/GenBank/DDBJ databases">
        <authorList>
            <person name="Varghese N."/>
            <person name="Submissions S."/>
        </authorList>
    </citation>
    <scope>NUCLEOTIDE SEQUENCE [LARGE SCALE GENOMIC DNA]</scope>
    <source>
        <strain evidence="3">CGMCC 1.9227</strain>
    </source>
</reference>
<protein>
    <submittedName>
        <fullName evidence="2">Glycosyltransferase involved in cell wall bisynthesis</fullName>
    </submittedName>
</protein>
<evidence type="ECO:0000259" key="1">
    <source>
        <dbReference type="Pfam" id="PF00534"/>
    </source>
</evidence>
<accession>A0A1I2CL24</accession>
<dbReference type="Gene3D" id="3.40.50.2000">
    <property type="entry name" value="Glycogen Phosphorylase B"/>
    <property type="match status" value="2"/>
</dbReference>
<sequence>MKILHTVESYLPAMHGMQKVVQQISEKLVLLGHEVTIATKFSSERLDLIINGVGIQSFKLSGNSVEGINGTQDEKDRYINFIINGNFDIVSNFAAQQWATDILLPHLDRIKSKKIFIPTGFSKLNDSRYQSYYNNMGDWLKNYDCNIFLSDDYQDINFAREHGVEKLTVIANAASYDEFFGLKDDDIRQSLKIGNDEFLLLIVGSHTGLKGHSEAMSIYRRANIINSTLLIVGNHTLYKSFFKTILINLLKEILNFFSFITKKKYVSSCYHSCSIKARWYNFLFYLKSNKKKIIVKDFNRIDTLRAYSAADLFLFPSNIECSPLVLFEAMASKTPFLASSAGNSVEIAALTKGGLILPTIKKEDGYSNVKINESVKLLENLYENNHLRADLQRNGYDSWLNFYTWEIITKQYESLYLTLLS</sequence>
<dbReference type="GO" id="GO:0016757">
    <property type="term" value="F:glycosyltransferase activity"/>
    <property type="evidence" value="ECO:0007669"/>
    <property type="project" value="InterPro"/>
</dbReference>
<gene>
    <name evidence="2" type="ORF">SAMN04488131_10389</name>
</gene>
<dbReference type="Proteomes" id="UP000198596">
    <property type="component" value="Unassembled WGS sequence"/>
</dbReference>
<organism evidence="2 3">
    <name type="scientific">Flavobacterium xueshanense</name>
    <dbReference type="NCBI Taxonomy" id="935223"/>
    <lineage>
        <taxon>Bacteria</taxon>
        <taxon>Pseudomonadati</taxon>
        <taxon>Bacteroidota</taxon>
        <taxon>Flavobacteriia</taxon>
        <taxon>Flavobacteriales</taxon>
        <taxon>Flavobacteriaceae</taxon>
        <taxon>Flavobacterium</taxon>
    </lineage>
</organism>
<keyword evidence="3" id="KW-1185">Reference proteome</keyword>
<dbReference type="SUPFAM" id="SSF53756">
    <property type="entry name" value="UDP-Glycosyltransferase/glycogen phosphorylase"/>
    <property type="match status" value="1"/>
</dbReference>
<dbReference type="STRING" id="935223.SAMN04488131_10389"/>
<dbReference type="EMBL" id="FONQ01000003">
    <property type="protein sequence ID" value="SFE68420.1"/>
    <property type="molecule type" value="Genomic_DNA"/>
</dbReference>
<dbReference type="PANTHER" id="PTHR45947">
    <property type="entry name" value="SULFOQUINOVOSYL TRANSFERASE SQD2"/>
    <property type="match status" value="1"/>
</dbReference>
<name>A0A1I2CL24_9FLAO</name>
<evidence type="ECO:0000313" key="2">
    <source>
        <dbReference type="EMBL" id="SFE68420.1"/>
    </source>
</evidence>